<dbReference type="InterPro" id="IPR045010">
    <property type="entry name" value="MDR_fam"/>
</dbReference>
<evidence type="ECO:0000313" key="4">
    <source>
        <dbReference type="Proteomes" id="UP000501063"/>
    </source>
</evidence>
<dbReference type="CDD" id="cd05288">
    <property type="entry name" value="PGDH"/>
    <property type="match status" value="1"/>
</dbReference>
<proteinExistence type="predicted"/>
<gene>
    <name evidence="3" type="ORF">G5B91_11450</name>
</gene>
<dbReference type="PANTHER" id="PTHR43205">
    <property type="entry name" value="PROSTAGLANDIN REDUCTASE"/>
    <property type="match status" value="1"/>
</dbReference>
<dbReference type="InterPro" id="IPR013149">
    <property type="entry name" value="ADH-like_C"/>
</dbReference>
<dbReference type="InterPro" id="IPR041694">
    <property type="entry name" value="ADH_N_2"/>
</dbReference>
<evidence type="ECO:0000259" key="2">
    <source>
        <dbReference type="SMART" id="SM00829"/>
    </source>
</evidence>
<dbReference type="Pfam" id="PF16884">
    <property type="entry name" value="ADH_N_2"/>
    <property type="match status" value="1"/>
</dbReference>
<protein>
    <submittedName>
        <fullName evidence="3">NADP-dependent oxidoreductase</fullName>
    </submittedName>
</protein>
<organism evidence="3 4">
    <name type="scientific">Pseudomonas nitroreducens</name>
    <dbReference type="NCBI Taxonomy" id="46680"/>
    <lineage>
        <taxon>Bacteria</taxon>
        <taxon>Pseudomonadati</taxon>
        <taxon>Pseudomonadota</taxon>
        <taxon>Gammaproteobacteria</taxon>
        <taxon>Pseudomonadales</taxon>
        <taxon>Pseudomonadaceae</taxon>
        <taxon>Pseudomonas</taxon>
    </lineage>
</organism>
<name>A0A6G6IUG4_PSENT</name>
<dbReference type="Gene3D" id="3.90.180.10">
    <property type="entry name" value="Medium-chain alcohol dehydrogenases, catalytic domain"/>
    <property type="match status" value="1"/>
</dbReference>
<dbReference type="AlphaFoldDB" id="A0A6G6IUG4"/>
<dbReference type="SUPFAM" id="SSF51735">
    <property type="entry name" value="NAD(P)-binding Rossmann-fold domains"/>
    <property type="match status" value="1"/>
</dbReference>
<dbReference type="InterPro" id="IPR011032">
    <property type="entry name" value="GroES-like_sf"/>
</dbReference>
<dbReference type="SMART" id="SM00829">
    <property type="entry name" value="PKS_ER"/>
    <property type="match status" value="1"/>
</dbReference>
<evidence type="ECO:0000313" key="3">
    <source>
        <dbReference type="EMBL" id="QIE86846.1"/>
    </source>
</evidence>
<dbReference type="FunFam" id="3.40.50.720:FF:000121">
    <property type="entry name" value="Prostaglandin reductase 2"/>
    <property type="match status" value="1"/>
</dbReference>
<keyword evidence="1" id="KW-0560">Oxidoreductase</keyword>
<dbReference type="Pfam" id="PF00107">
    <property type="entry name" value="ADH_zinc_N"/>
    <property type="match status" value="1"/>
</dbReference>
<dbReference type="Proteomes" id="UP000501063">
    <property type="component" value="Chromosome"/>
</dbReference>
<accession>A0A6G6IUG4</accession>
<reference evidence="3 4" key="1">
    <citation type="submission" date="2020-02" db="EMBL/GenBank/DDBJ databases">
        <title>Integrative conjugative elements (ICEs) and plasmids drive adaptation of Pseudomonas nitroreducens strain HBP1 to wastewater environment.</title>
        <authorList>
            <person name="Sentchilo V."/>
            <person name="Carraro N."/>
            <person name="Bertelli C."/>
            <person name="van der Meer J.R."/>
        </authorList>
    </citation>
    <scope>NUCLEOTIDE SEQUENCE [LARGE SCALE GENOMIC DNA]</scope>
    <source>
        <strain evidence="3 4">HBP1</strain>
    </source>
</reference>
<dbReference type="KEGG" id="pnt:G5B91_11450"/>
<feature type="domain" description="Enoyl reductase (ER)" evidence="2">
    <location>
        <begin position="19"/>
        <end position="332"/>
    </location>
</feature>
<dbReference type="RefSeq" id="WP_024765408.1">
    <property type="nucleotide sequence ID" value="NZ_CP049140.1"/>
</dbReference>
<dbReference type="EMBL" id="CP049140">
    <property type="protein sequence ID" value="QIE86846.1"/>
    <property type="molecule type" value="Genomic_DNA"/>
</dbReference>
<dbReference type="InterPro" id="IPR020843">
    <property type="entry name" value="ER"/>
</dbReference>
<dbReference type="SUPFAM" id="SSF50129">
    <property type="entry name" value="GroES-like"/>
    <property type="match status" value="1"/>
</dbReference>
<evidence type="ECO:0000256" key="1">
    <source>
        <dbReference type="ARBA" id="ARBA00023002"/>
    </source>
</evidence>
<dbReference type="PANTHER" id="PTHR43205:SF7">
    <property type="entry name" value="PROSTAGLANDIN REDUCTASE 1"/>
    <property type="match status" value="1"/>
</dbReference>
<dbReference type="InterPro" id="IPR036291">
    <property type="entry name" value="NAD(P)-bd_dom_sf"/>
</dbReference>
<sequence length="334" mass="35856">MSAQINRQFQLAQRPVGAATRDTFTYVETPIGEPGPGQILVKNQYLSLDPAMRGWMNDAKSYIAPVAIGDVMRALGVGTVIASQHQDFKVGDEVNGALGVQDYFLGEPRGFYKVDSQRAPLPLYLSALGMTGMTAYFGFLDVGLPQAGDTVVVSGAAGAVGSVVGQIAKIRGCRVVGIAGGADKCRYLIDELGFDGAIDYKAEDVNAGLKRECPKGVNVFFDNVGGDILDAVLARLAPKARVVICGAISQYNNKEAVRGPANYLSLLVNRARMEGMVVMDYAHRFQEGFKDMATWIGEGKLKSKEDIVEGLETFPETLAKLFSGENFGKLVLKV</sequence>
<dbReference type="Gene3D" id="3.40.50.720">
    <property type="entry name" value="NAD(P)-binding Rossmann-like Domain"/>
    <property type="match status" value="1"/>
</dbReference>
<dbReference type="GO" id="GO:0016628">
    <property type="term" value="F:oxidoreductase activity, acting on the CH-CH group of donors, NAD or NADP as acceptor"/>
    <property type="evidence" value="ECO:0007669"/>
    <property type="project" value="InterPro"/>
</dbReference>